<protein>
    <recommendedName>
        <fullName evidence="2">Core Histone H2A/H2B/H3 domain-containing protein</fullName>
    </recommendedName>
</protein>
<dbReference type="SUPFAM" id="SSF47113">
    <property type="entry name" value="Histone-fold"/>
    <property type="match status" value="1"/>
</dbReference>
<dbReference type="Gene3D" id="1.10.20.10">
    <property type="entry name" value="Histone, subunit A"/>
    <property type="match status" value="1"/>
</dbReference>
<name>A0A8T0FAC2_ARGBR</name>
<dbReference type="EMBL" id="JABXBU010000015">
    <property type="protein sequence ID" value="KAF8786389.1"/>
    <property type="molecule type" value="Genomic_DNA"/>
</dbReference>
<gene>
    <name evidence="3" type="ORF">HNY73_008110</name>
</gene>
<evidence type="ECO:0000313" key="3">
    <source>
        <dbReference type="EMBL" id="KAF8786389.1"/>
    </source>
</evidence>
<dbReference type="InterPro" id="IPR007125">
    <property type="entry name" value="H2A/H2B/H3"/>
</dbReference>
<comment type="caution">
    <text evidence="3">The sequence shown here is derived from an EMBL/GenBank/DDBJ whole genome shotgun (WGS) entry which is preliminary data.</text>
</comment>
<dbReference type="Proteomes" id="UP000807504">
    <property type="component" value="Unassembled WGS sequence"/>
</dbReference>
<sequence>MARRNSPLKVCTSTTRTSPSGPGIVFFIRANFHCNGLWSSFNMTRSHSFRLGCGFFHFCLCYSCCRYSRLQRSQNLDLRCWTWLHLEDKLTAVSFSVKDSNDDPTKNCPCVRGCRSVGSTDKGLSGLEFNIASISTTNVQSSSKSRILVLVTFTKIFFIDFIFASQRPPKLGAAGKYQFEIGIMDTRNTENASLRPFSALLTHRAQTQDGGFDYKKVPAQRRPAEEVSDPAPLPLPKRPRPSGPTPPPPPPPEPPRDPPAFPQDPLELPRRPTLRWRRPRPRPRGRSPVVPRLSFTGPPDTDAGIDARIQQRLDRMATLQRLDRLFKKVKYFCAHCKVPRTVFDRAMKELLREGSLYQLGINPDAVLAEDSVHEFFLVRLFVLAQNAACANKRKMIQVRDLVWASRL</sequence>
<organism evidence="3 4">
    <name type="scientific">Argiope bruennichi</name>
    <name type="common">Wasp spider</name>
    <name type="synonym">Aranea bruennichi</name>
    <dbReference type="NCBI Taxonomy" id="94029"/>
    <lineage>
        <taxon>Eukaryota</taxon>
        <taxon>Metazoa</taxon>
        <taxon>Ecdysozoa</taxon>
        <taxon>Arthropoda</taxon>
        <taxon>Chelicerata</taxon>
        <taxon>Arachnida</taxon>
        <taxon>Araneae</taxon>
        <taxon>Araneomorphae</taxon>
        <taxon>Entelegynae</taxon>
        <taxon>Araneoidea</taxon>
        <taxon>Araneidae</taxon>
        <taxon>Argiope</taxon>
    </lineage>
</organism>
<feature type="compositionally biased region" description="Basic residues" evidence="1">
    <location>
        <begin position="272"/>
        <end position="285"/>
    </location>
</feature>
<dbReference type="Pfam" id="PF00125">
    <property type="entry name" value="Histone"/>
    <property type="match status" value="1"/>
</dbReference>
<reference evidence="3" key="1">
    <citation type="journal article" date="2020" name="bioRxiv">
        <title>Chromosome-level reference genome of the European wasp spider Argiope bruennichi: a resource for studies on range expansion and evolutionary adaptation.</title>
        <authorList>
            <person name="Sheffer M.M."/>
            <person name="Hoppe A."/>
            <person name="Krehenwinkel H."/>
            <person name="Uhl G."/>
            <person name="Kuss A.W."/>
            <person name="Jensen L."/>
            <person name="Jensen C."/>
            <person name="Gillespie R.G."/>
            <person name="Hoff K.J."/>
            <person name="Prost S."/>
        </authorList>
    </citation>
    <scope>NUCLEOTIDE SEQUENCE</scope>
</reference>
<reference evidence="3" key="2">
    <citation type="submission" date="2020-06" db="EMBL/GenBank/DDBJ databases">
        <authorList>
            <person name="Sheffer M."/>
        </authorList>
    </citation>
    <scope>NUCLEOTIDE SEQUENCE</scope>
</reference>
<feature type="compositionally biased region" description="Pro residues" evidence="1">
    <location>
        <begin position="231"/>
        <end position="262"/>
    </location>
</feature>
<dbReference type="GO" id="GO:0003677">
    <property type="term" value="F:DNA binding"/>
    <property type="evidence" value="ECO:0007669"/>
    <property type="project" value="InterPro"/>
</dbReference>
<feature type="region of interest" description="Disordered" evidence="1">
    <location>
        <begin position="219"/>
        <end position="304"/>
    </location>
</feature>
<keyword evidence="4" id="KW-1185">Reference proteome</keyword>
<dbReference type="InterPro" id="IPR009072">
    <property type="entry name" value="Histone-fold"/>
</dbReference>
<feature type="domain" description="Core Histone H2A/H2B/H3" evidence="2">
    <location>
        <begin position="337"/>
        <end position="407"/>
    </location>
</feature>
<evidence type="ECO:0000256" key="1">
    <source>
        <dbReference type="SAM" id="MobiDB-lite"/>
    </source>
</evidence>
<proteinExistence type="predicted"/>
<evidence type="ECO:0000259" key="2">
    <source>
        <dbReference type="Pfam" id="PF00125"/>
    </source>
</evidence>
<accession>A0A8T0FAC2</accession>
<evidence type="ECO:0000313" key="4">
    <source>
        <dbReference type="Proteomes" id="UP000807504"/>
    </source>
</evidence>
<dbReference type="AlphaFoldDB" id="A0A8T0FAC2"/>
<dbReference type="GO" id="GO:0046982">
    <property type="term" value="F:protein heterodimerization activity"/>
    <property type="evidence" value="ECO:0007669"/>
    <property type="project" value="InterPro"/>
</dbReference>